<feature type="region of interest" description="Disordered" evidence="1">
    <location>
        <begin position="97"/>
        <end position="118"/>
    </location>
</feature>
<evidence type="ECO:0000313" key="5">
    <source>
        <dbReference type="EMBL" id="CAB4196108.1"/>
    </source>
</evidence>
<evidence type="ECO:0000313" key="2">
    <source>
        <dbReference type="EMBL" id="CAB4156062.1"/>
    </source>
</evidence>
<organism evidence="5">
    <name type="scientific">uncultured Caudovirales phage</name>
    <dbReference type="NCBI Taxonomy" id="2100421"/>
    <lineage>
        <taxon>Viruses</taxon>
        <taxon>Duplodnaviria</taxon>
        <taxon>Heunggongvirae</taxon>
        <taxon>Uroviricota</taxon>
        <taxon>Caudoviricetes</taxon>
        <taxon>Peduoviridae</taxon>
        <taxon>Maltschvirus</taxon>
        <taxon>Maltschvirus maltsch</taxon>
    </lineage>
</organism>
<dbReference type="EMBL" id="LR796633">
    <property type="protein sequence ID" value="CAB4156062.1"/>
    <property type="molecule type" value="Genomic_DNA"/>
</dbReference>
<dbReference type="EMBL" id="LR797249">
    <property type="protein sequence ID" value="CAB4196108.1"/>
    <property type="molecule type" value="Genomic_DNA"/>
</dbReference>
<name>A0A6J5RR41_9CAUD</name>
<evidence type="ECO:0008006" key="7">
    <source>
        <dbReference type="Google" id="ProtNLM"/>
    </source>
</evidence>
<evidence type="ECO:0000313" key="3">
    <source>
        <dbReference type="EMBL" id="CAB4168649.1"/>
    </source>
</evidence>
<accession>A0A6J5RR41</accession>
<evidence type="ECO:0000313" key="6">
    <source>
        <dbReference type="EMBL" id="CAB4210945.1"/>
    </source>
</evidence>
<protein>
    <recommendedName>
        <fullName evidence="7">HNHc domain containing protein</fullName>
    </recommendedName>
</protein>
<sequence>MKPNSDEAYAAYQERKRTNPEYKAKSSARAAEWVQQNKEKRAAHKAVESAINRGLIIKPTRCQVCNAEPKRLDGHHDDYTKLLEVQWLCRSCHIAAHNPDKKPARWGRTPRAASPQEE</sequence>
<proteinExistence type="predicted"/>
<evidence type="ECO:0000256" key="1">
    <source>
        <dbReference type="SAM" id="MobiDB-lite"/>
    </source>
</evidence>
<dbReference type="EMBL" id="LR797372">
    <property type="protein sequence ID" value="CAB4210945.1"/>
    <property type="molecule type" value="Genomic_DNA"/>
</dbReference>
<gene>
    <name evidence="4" type="ORF">UFOVP1069_11</name>
    <name evidence="5" type="ORF">UFOVP1301_56</name>
    <name evidence="6" type="ORF">UFOVP1415_58</name>
    <name evidence="2" type="ORF">UFOVP663_41</name>
    <name evidence="3" type="ORF">UFOVP894_17</name>
</gene>
<evidence type="ECO:0000313" key="4">
    <source>
        <dbReference type="EMBL" id="CAB4181022.1"/>
    </source>
</evidence>
<reference evidence="5" key="1">
    <citation type="submission" date="2020-05" db="EMBL/GenBank/DDBJ databases">
        <authorList>
            <person name="Chiriac C."/>
            <person name="Salcher M."/>
            <person name="Ghai R."/>
            <person name="Kavagutti S V."/>
        </authorList>
    </citation>
    <scope>NUCLEOTIDE SEQUENCE</scope>
</reference>
<dbReference type="EMBL" id="LR796833">
    <property type="protein sequence ID" value="CAB4168649.1"/>
    <property type="molecule type" value="Genomic_DNA"/>
</dbReference>
<dbReference type="EMBL" id="LR797012">
    <property type="protein sequence ID" value="CAB4181022.1"/>
    <property type="molecule type" value="Genomic_DNA"/>
</dbReference>